<evidence type="ECO:0000313" key="3">
    <source>
        <dbReference type="Proteomes" id="UP001465668"/>
    </source>
</evidence>
<dbReference type="EMBL" id="JARVKM010000079">
    <property type="protein sequence ID" value="KAK9771169.1"/>
    <property type="molecule type" value="Genomic_DNA"/>
</dbReference>
<dbReference type="InterPro" id="IPR000182">
    <property type="entry name" value="GNAT_dom"/>
</dbReference>
<feature type="domain" description="N-acetyltransferase" evidence="1">
    <location>
        <begin position="25"/>
        <end position="205"/>
    </location>
</feature>
<organism evidence="2 3">
    <name type="scientific">Seiridium cardinale</name>
    <dbReference type="NCBI Taxonomy" id="138064"/>
    <lineage>
        <taxon>Eukaryota</taxon>
        <taxon>Fungi</taxon>
        <taxon>Dikarya</taxon>
        <taxon>Ascomycota</taxon>
        <taxon>Pezizomycotina</taxon>
        <taxon>Sordariomycetes</taxon>
        <taxon>Xylariomycetidae</taxon>
        <taxon>Amphisphaeriales</taxon>
        <taxon>Sporocadaceae</taxon>
        <taxon>Seiridium</taxon>
    </lineage>
</organism>
<sequence length="222" mass="24753">MSTGSPEWAIERIPADDAGFEFYLKEYKPFRLNALKQDPQAFGSTYAREVAFEDEDWSKRLRNPIAKTFVVVRLCDRRILAATTLFGPMPNAELLSNPNLASTTAGAHGETDVTPLLYQLTGVYTRAEARGQGLGQAVVKVATECTYEEGRGRGRECKLMVDVYTTNTVAIAFYDKCGFAIHGPRPVDSDSDDSRPELLMQYRDPHDAHAKQLEMKGQRHCG</sequence>
<evidence type="ECO:0000259" key="1">
    <source>
        <dbReference type="PROSITE" id="PS51186"/>
    </source>
</evidence>
<dbReference type="Pfam" id="PF00583">
    <property type="entry name" value="Acetyltransf_1"/>
    <property type="match status" value="1"/>
</dbReference>
<protein>
    <recommendedName>
        <fullName evidence="1">N-acetyltransferase domain-containing protein</fullName>
    </recommendedName>
</protein>
<dbReference type="InterPro" id="IPR016181">
    <property type="entry name" value="Acyl_CoA_acyltransferase"/>
</dbReference>
<name>A0ABR2XBM2_9PEZI</name>
<keyword evidence="3" id="KW-1185">Reference proteome</keyword>
<reference evidence="2 3" key="1">
    <citation type="submission" date="2024-02" db="EMBL/GenBank/DDBJ databases">
        <title>First draft genome assembly of two strains of Seiridium cardinale.</title>
        <authorList>
            <person name="Emiliani G."/>
            <person name="Scali E."/>
        </authorList>
    </citation>
    <scope>NUCLEOTIDE SEQUENCE [LARGE SCALE GENOMIC DNA]</scope>
    <source>
        <strain evidence="2 3">BM-138-000479</strain>
    </source>
</reference>
<dbReference type="Gene3D" id="3.40.630.30">
    <property type="match status" value="1"/>
</dbReference>
<evidence type="ECO:0000313" key="2">
    <source>
        <dbReference type="EMBL" id="KAK9771169.1"/>
    </source>
</evidence>
<dbReference type="PROSITE" id="PS51186">
    <property type="entry name" value="GNAT"/>
    <property type="match status" value="1"/>
</dbReference>
<dbReference type="SUPFAM" id="SSF55729">
    <property type="entry name" value="Acyl-CoA N-acyltransferases (Nat)"/>
    <property type="match status" value="1"/>
</dbReference>
<comment type="caution">
    <text evidence="2">The sequence shown here is derived from an EMBL/GenBank/DDBJ whole genome shotgun (WGS) entry which is preliminary data.</text>
</comment>
<proteinExistence type="predicted"/>
<gene>
    <name evidence="2" type="ORF">SCAR479_12166</name>
</gene>
<accession>A0ABR2XBM2</accession>
<dbReference type="Proteomes" id="UP001465668">
    <property type="component" value="Unassembled WGS sequence"/>
</dbReference>